<dbReference type="AlphaFoldDB" id="A0A1I6VCX9"/>
<evidence type="ECO:0000313" key="1">
    <source>
        <dbReference type="EMBL" id="SFT11495.1"/>
    </source>
</evidence>
<sequence>MKKSLVLAVLFILPIVVYLFFASGVNNFAKLPILSERVDDINEFENLDGSSVSLKDKITVLSFFGNDVLNKKNNALNLNEKIYKRFNGFEDFQLVAVFPVGAEHDAKDLKAELSFLTDTANWNFVFGTDSQIASFFNSLKTDTDLDDHLGNPYAYIIDKKLNLRGRTDDEDVSGGVLYGYNTTSVAEINNKMIDDIKIVLAEYRMALKKNDEEQSGKRDSYLKKVDKR</sequence>
<dbReference type="RefSeq" id="WP_074979887.1">
    <property type="nucleotide sequence ID" value="NZ_FPAG01000009.1"/>
</dbReference>
<name>A0A1I6VCX9_9FLAO</name>
<dbReference type="OrthoDB" id="1437325at2"/>
<proteinExistence type="predicted"/>
<accession>A0A1I6VCX9</accession>
<dbReference type="Gene3D" id="3.40.30.10">
    <property type="entry name" value="Glutaredoxin"/>
    <property type="match status" value="1"/>
</dbReference>
<gene>
    <name evidence="1" type="ORF">SAMN04487906_2998</name>
</gene>
<evidence type="ECO:0000313" key="2">
    <source>
        <dbReference type="Proteomes" id="UP000183209"/>
    </source>
</evidence>
<dbReference type="Proteomes" id="UP000183209">
    <property type="component" value="Unassembled WGS sequence"/>
</dbReference>
<protein>
    <submittedName>
        <fullName evidence="1">Uncharacterized protein</fullName>
    </submittedName>
</protein>
<dbReference type="EMBL" id="FPAG01000009">
    <property type="protein sequence ID" value="SFT11495.1"/>
    <property type="molecule type" value="Genomic_DNA"/>
</dbReference>
<reference evidence="1 2" key="1">
    <citation type="submission" date="2016-10" db="EMBL/GenBank/DDBJ databases">
        <authorList>
            <person name="de Groot N.N."/>
        </authorList>
    </citation>
    <scope>NUCLEOTIDE SEQUENCE [LARGE SCALE GENOMIC DNA]</scope>
    <source>
        <strain evidence="1 2">CGMCC 1.6114</strain>
    </source>
</reference>
<organism evidence="1 2">
    <name type="scientific">Zhouia amylolytica</name>
    <dbReference type="NCBI Taxonomy" id="376730"/>
    <lineage>
        <taxon>Bacteria</taxon>
        <taxon>Pseudomonadati</taxon>
        <taxon>Bacteroidota</taxon>
        <taxon>Flavobacteriia</taxon>
        <taxon>Flavobacteriales</taxon>
        <taxon>Flavobacteriaceae</taxon>
        <taxon>Zhouia</taxon>
    </lineage>
</organism>